<name>A0ABR1XG59_9PEZI</name>
<protein>
    <submittedName>
        <fullName evidence="1">Uncharacterized protein</fullName>
    </submittedName>
</protein>
<organism evidence="1 2">
    <name type="scientific">Phyllosticta citrichinensis</name>
    <dbReference type="NCBI Taxonomy" id="1130410"/>
    <lineage>
        <taxon>Eukaryota</taxon>
        <taxon>Fungi</taxon>
        <taxon>Dikarya</taxon>
        <taxon>Ascomycota</taxon>
        <taxon>Pezizomycotina</taxon>
        <taxon>Dothideomycetes</taxon>
        <taxon>Dothideomycetes incertae sedis</taxon>
        <taxon>Botryosphaeriales</taxon>
        <taxon>Phyllostictaceae</taxon>
        <taxon>Phyllosticta</taxon>
    </lineage>
</organism>
<dbReference type="Proteomes" id="UP001456524">
    <property type="component" value="Unassembled WGS sequence"/>
</dbReference>
<sequence>MAMARHYHLTVLVWRRAPALVPRAATRLQFHTSHIAANDTGTSSAFLSKRRQMAKLVKRPGINIAQSEDIENFLSLAEKAKINVAKLQEVADQYPLMVEKGVVHQRMTNLLAEMIHTNYRNAHPGKKNPKRPPPLIFDFAQQLAEDMRAGRIWPSAVATLRLISLCKESKQTEKGKAYWAMLVDKEGAVDAGTYGSYIELLAEEGDTPLAEMEALYQEAMERFPGTFAAYHLSPNAILPDRKKAAWFTGMSAHLLQGITTARLVHGDWRNAYLALDTAFRVWATQVPLRFLQLFRDHRPTPESYRVFMMACQGGCQVRPRDCVIQTSMVRDVLRDTSIADRGKILLSTLDAFTAFVGAGGAPTHHFVTLLMKNLEGVVPSSYQREPGDREIADLVARTAREVYEDFADAGLPPRMVTLASRIHLVGKTLNARELGIAMKDAKHLRSVELGVTGSLERNVLLAAGKIKHRDLLVEAWKDLVATMVYPRTEDWHCLAVACRDADFKSFFTSEFTYAKDVKPNERKAIMFQLDWEFQKSTGTKFKAMSVEATQELMDAVKSKVSAITGMLRANKGLDFNANPTPMDFDGVRVGTPEAMREVYDKLTTDPLAPPPVQDDGQKKMITMSSTGIPIEELRFRNWVGITELLKHAELHEHYKVDSKVLDQIKSSSWVRPPPEAMKPIDDPAELLEEVKRLRSITDVPKAPDVFPSYEARREEVRRQHDHIL</sequence>
<comment type="caution">
    <text evidence="1">The sequence shown here is derived from an EMBL/GenBank/DDBJ whole genome shotgun (WGS) entry which is preliminary data.</text>
</comment>
<evidence type="ECO:0000313" key="2">
    <source>
        <dbReference type="Proteomes" id="UP001456524"/>
    </source>
</evidence>
<evidence type="ECO:0000313" key="1">
    <source>
        <dbReference type="EMBL" id="KAK8153158.1"/>
    </source>
</evidence>
<gene>
    <name evidence="1" type="ORF">IWX90DRAFT_82377</name>
</gene>
<proteinExistence type="predicted"/>
<accession>A0ABR1XG59</accession>
<keyword evidence="2" id="KW-1185">Reference proteome</keyword>
<reference evidence="1 2" key="1">
    <citation type="journal article" date="2022" name="G3 (Bethesda)">
        <title>Enemy or ally: a genomic approach to elucidate the lifestyle of Phyllosticta citrichinaensis.</title>
        <authorList>
            <person name="Buijs V.A."/>
            <person name="Groenewald J.Z."/>
            <person name="Haridas S."/>
            <person name="LaButti K.M."/>
            <person name="Lipzen A."/>
            <person name="Martin F.M."/>
            <person name="Barry K."/>
            <person name="Grigoriev I.V."/>
            <person name="Crous P.W."/>
            <person name="Seidl M.F."/>
        </authorList>
    </citation>
    <scope>NUCLEOTIDE SEQUENCE [LARGE SCALE GENOMIC DNA]</scope>
    <source>
        <strain evidence="1 2">CBS 129764</strain>
    </source>
</reference>
<dbReference type="EMBL" id="JBBWUH010000013">
    <property type="protein sequence ID" value="KAK8153158.1"/>
    <property type="molecule type" value="Genomic_DNA"/>
</dbReference>